<reference evidence="4" key="1">
    <citation type="submission" date="2017-02" db="EMBL/GenBank/DDBJ databases">
        <authorList>
            <person name="Tafer H."/>
            <person name="Lopandic K."/>
        </authorList>
    </citation>
    <scope>NUCLEOTIDE SEQUENCE [LARGE SCALE GENOMIC DNA]</scope>
    <source>
        <strain evidence="4">CBS 366.77</strain>
    </source>
</reference>
<dbReference type="PANTHER" id="PTHR23422">
    <property type="entry name" value="DIPEPTIDYL PEPTIDASE III-RELATED"/>
    <property type="match status" value="1"/>
</dbReference>
<name>A0A3A2ZJY9_9EURO</name>
<dbReference type="OrthoDB" id="4694525at2759"/>
<comment type="caution">
    <text evidence="3">The sequence shown here is derived from an EMBL/GenBank/DDBJ whole genome shotgun (WGS) entry which is preliminary data.</text>
</comment>
<keyword evidence="2" id="KW-0378">Hydrolase</keyword>
<dbReference type="PANTHER" id="PTHR23422:SF11">
    <property type="entry name" value="DIPEPTIDYL PEPTIDASE 3"/>
    <property type="match status" value="1"/>
</dbReference>
<evidence type="ECO:0000313" key="3">
    <source>
        <dbReference type="EMBL" id="RJE22880.1"/>
    </source>
</evidence>
<dbReference type="AlphaFoldDB" id="A0A3A2ZJY9"/>
<dbReference type="GO" id="GO:0046872">
    <property type="term" value="F:metal ion binding"/>
    <property type="evidence" value="ECO:0007669"/>
    <property type="project" value="UniProtKB-KW"/>
</dbReference>
<keyword evidence="4" id="KW-1185">Reference proteome</keyword>
<protein>
    <submittedName>
        <fullName evidence="3">Peptidase family M49</fullName>
    </submittedName>
</protein>
<dbReference type="EMBL" id="MVGC01000146">
    <property type="protein sequence ID" value="RJE22880.1"/>
    <property type="molecule type" value="Genomic_DNA"/>
</dbReference>
<proteinExistence type="predicted"/>
<evidence type="ECO:0000313" key="4">
    <source>
        <dbReference type="Proteomes" id="UP000266188"/>
    </source>
</evidence>
<organism evidence="3 4">
    <name type="scientific">Aspergillus sclerotialis</name>
    <dbReference type="NCBI Taxonomy" id="2070753"/>
    <lineage>
        <taxon>Eukaryota</taxon>
        <taxon>Fungi</taxon>
        <taxon>Dikarya</taxon>
        <taxon>Ascomycota</taxon>
        <taxon>Pezizomycotina</taxon>
        <taxon>Eurotiomycetes</taxon>
        <taxon>Eurotiomycetidae</taxon>
        <taxon>Eurotiales</taxon>
        <taxon>Aspergillaceae</taxon>
        <taxon>Aspergillus</taxon>
        <taxon>Aspergillus subgen. Polypaecilum</taxon>
    </lineage>
</organism>
<dbReference type="GO" id="GO:0005737">
    <property type="term" value="C:cytoplasm"/>
    <property type="evidence" value="ECO:0007669"/>
    <property type="project" value="TreeGrafter"/>
</dbReference>
<evidence type="ECO:0000256" key="2">
    <source>
        <dbReference type="ARBA" id="ARBA00022801"/>
    </source>
</evidence>
<dbReference type="Proteomes" id="UP000266188">
    <property type="component" value="Unassembled WGS sequence"/>
</dbReference>
<keyword evidence="1" id="KW-0479">Metal-binding</keyword>
<accession>A0A3A2ZJY9</accession>
<gene>
    <name evidence="3" type="ORF">PHISCL_04776</name>
</gene>
<sequence>MTLIDTFRATWNGTRIILRQVSPEANGIFDFIMVLYHHCEGNWESLAKRVHVDPNELERFLDYCAMFLSNIGNYFGSGDQKFIPDISEDSLVRLASASPLAAELLNRIKDPLFQKYPNTLGTPSELAQSTYYLGDNCLDTPEDVSAISTLMGERSIFPENTRLKRHTILEGVSTYDTYDILQASVTKDEGTCLSADRLANSTMVRLVKGDHREELQRICENLQKAQEYASNHAQREMLQKIEESFYTGDLEPYRRSQRVWVKDKAPTVESVIGFIEPYRDPMGVRAEYEGIVGVADPVQTHTLNVLASMANQKLCELPWAEAYTGKSRNGPFEKELFDPPDFASVQSESSHAIFLYRDTYICQGLAYCSSIVFPGINLPNYNDIRQEVGFKNIIFANRMVAESQRARGIHMVVESERPIFQKYRFHAYYLWVVLHEILGHGTGKLLMENPQGNFNFDPNEPPLNPLTGKPIESWYLPGQTWTSVFEDLATTVDECRAELVGAYMVSDADILNLFGYTSDGKIKQSSGEAHSCIDDKSNTVHVTVIYNMYLQLGVDGLRALENYNPSSNKWGQAHSRAHFAIFKHLLRDCPGLFTVDCDLKNMCLTVKANESLVMPNGKESLGRMLLKLHIYRCTADIKKCREFYEDLSRVDDEALNWRKVVLAKKDPPLAFCHANTYIVGEEVKLKEYKATTRGLIQSWAERFIV</sequence>
<dbReference type="Pfam" id="PF03571">
    <property type="entry name" value="Peptidase_M49"/>
    <property type="match status" value="1"/>
</dbReference>
<dbReference type="GO" id="GO:0008239">
    <property type="term" value="F:dipeptidyl-peptidase activity"/>
    <property type="evidence" value="ECO:0007669"/>
    <property type="project" value="TreeGrafter"/>
</dbReference>
<dbReference type="InterPro" id="IPR039461">
    <property type="entry name" value="Peptidase_M49"/>
</dbReference>
<evidence type="ECO:0000256" key="1">
    <source>
        <dbReference type="ARBA" id="ARBA00022723"/>
    </source>
</evidence>
<dbReference type="Gene3D" id="3.30.540.30">
    <property type="match status" value="2"/>
</dbReference>